<dbReference type="EMBL" id="CP002293">
    <property type="protein sequence ID" value="ADP73192.1"/>
    <property type="molecule type" value="Genomic_DNA"/>
</dbReference>
<protein>
    <submittedName>
        <fullName evidence="1">Uncharacterized protein</fullName>
    </submittedName>
</protein>
<gene>
    <name evidence="1" type="ORF">GY4MC1_0348</name>
</gene>
<reference evidence="1" key="1">
    <citation type="submission" date="2010-10" db="EMBL/GenBank/DDBJ databases">
        <title>Complete sequence of chromosome of Geobacillus sp. Y4.1MC1.</title>
        <authorList>
            <consortium name="US DOE Joint Genome Institute"/>
            <person name="Lucas S."/>
            <person name="Copeland A."/>
            <person name="Lapidus A."/>
            <person name="Cheng J.-F."/>
            <person name="Bruce D."/>
            <person name="Goodwin L."/>
            <person name="Pitluck S."/>
            <person name="Chertkov O."/>
            <person name="Zhang X."/>
            <person name="Detter J.C."/>
            <person name="Han C."/>
            <person name="Tapia R."/>
            <person name="Land M."/>
            <person name="Hauser L."/>
            <person name="Jeffries C."/>
            <person name="Kyrpides N."/>
            <person name="Ivanova N."/>
            <person name="Ovchinnikova G."/>
            <person name="Brumm P."/>
            <person name="Mead D."/>
            <person name="Woyke T."/>
        </authorList>
    </citation>
    <scope>NUCLEOTIDE SEQUENCE [LARGE SCALE GENOMIC DNA]</scope>
    <source>
        <strain evidence="1">Y4.1MC1</strain>
    </source>
</reference>
<sequence length="54" mass="6410">MQERFHCTRDFAKIPKNNEKIILTIVKTYMISIPSIWRLGSNDRIILIDGDKYI</sequence>
<proteinExistence type="predicted"/>
<accession>A0A7U3YC81</accession>
<dbReference type="AlphaFoldDB" id="A0A7U3YC81"/>
<dbReference type="KEGG" id="gmc:GY4MC1_0348"/>
<name>A0A7U3YC81_GEOS0</name>
<organism evidence="1">
    <name type="scientific">Geobacillus sp. (strain Y4.1MC1)</name>
    <dbReference type="NCBI Taxonomy" id="581103"/>
    <lineage>
        <taxon>Bacteria</taxon>
        <taxon>Bacillati</taxon>
        <taxon>Bacillota</taxon>
        <taxon>Bacilli</taxon>
        <taxon>Bacillales</taxon>
        <taxon>Anoxybacillaceae</taxon>
        <taxon>Geobacillus</taxon>
    </lineage>
</organism>
<evidence type="ECO:0000313" key="1">
    <source>
        <dbReference type="EMBL" id="ADP73192.1"/>
    </source>
</evidence>